<evidence type="ECO:0000256" key="2">
    <source>
        <dbReference type="ARBA" id="ARBA00022692"/>
    </source>
</evidence>
<dbReference type="GO" id="GO:0005783">
    <property type="term" value="C:endoplasmic reticulum"/>
    <property type="evidence" value="ECO:0007669"/>
    <property type="project" value="TreeGrafter"/>
</dbReference>
<dbReference type="EMBL" id="LN714498">
    <property type="protein sequence ID" value="CEL75198.1"/>
    <property type="molecule type" value="Genomic_DNA"/>
</dbReference>
<dbReference type="GO" id="GO:0003865">
    <property type="term" value="F:3-oxo-5-alpha-steroid 4-dehydrogenase activity"/>
    <property type="evidence" value="ECO:0007669"/>
    <property type="project" value="TreeGrafter"/>
</dbReference>
<feature type="transmembrane region" description="Helical" evidence="6">
    <location>
        <begin position="522"/>
        <end position="546"/>
    </location>
</feature>
<evidence type="ECO:0000259" key="7">
    <source>
        <dbReference type="Pfam" id="PF02544"/>
    </source>
</evidence>
<dbReference type="PANTHER" id="PTHR14624">
    <property type="entry name" value="DFG10 PROTEIN"/>
    <property type="match status" value="1"/>
</dbReference>
<dbReference type="AlphaFoldDB" id="A0A0F7UY98"/>
<name>A0A0F7UY98_TOXGV</name>
<gene>
    <name evidence="8" type="ORF">BN1205_019660</name>
</gene>
<proteinExistence type="predicted"/>
<feature type="compositionally biased region" description="Basic and acidic residues" evidence="5">
    <location>
        <begin position="218"/>
        <end position="229"/>
    </location>
</feature>
<feature type="compositionally biased region" description="Polar residues" evidence="5">
    <location>
        <begin position="322"/>
        <end position="341"/>
    </location>
</feature>
<accession>A0A0F7UY98</accession>
<feature type="transmembrane region" description="Helical" evidence="6">
    <location>
        <begin position="281"/>
        <end position="304"/>
    </location>
</feature>
<dbReference type="Gene3D" id="1.20.120.1630">
    <property type="match status" value="1"/>
</dbReference>
<dbReference type="PROSITE" id="PS50244">
    <property type="entry name" value="S5A_REDUCTASE"/>
    <property type="match status" value="1"/>
</dbReference>
<evidence type="ECO:0000256" key="1">
    <source>
        <dbReference type="ARBA" id="ARBA00004127"/>
    </source>
</evidence>
<dbReference type="InterPro" id="IPR039698">
    <property type="entry name" value="Dfg10/SRD5A3"/>
</dbReference>
<dbReference type="InterPro" id="IPR001104">
    <property type="entry name" value="3-oxo-5_a-steroid_4-DH_C"/>
</dbReference>
<dbReference type="GO" id="GO:0016095">
    <property type="term" value="P:polyprenol catabolic process"/>
    <property type="evidence" value="ECO:0007669"/>
    <property type="project" value="TreeGrafter"/>
</dbReference>
<dbReference type="GO" id="GO:0006488">
    <property type="term" value="P:dolichol-linked oligosaccharide biosynthetic process"/>
    <property type="evidence" value="ECO:0007669"/>
    <property type="project" value="InterPro"/>
</dbReference>
<feature type="region of interest" description="Disordered" evidence="5">
    <location>
        <begin position="321"/>
        <end position="344"/>
    </location>
</feature>
<evidence type="ECO:0000313" key="8">
    <source>
        <dbReference type="EMBL" id="CEL75198.1"/>
    </source>
</evidence>
<comment type="subcellular location">
    <subcellularLocation>
        <location evidence="1">Endomembrane system</location>
        <topology evidence="1">Multi-pass membrane protein</topology>
    </subcellularLocation>
</comment>
<feature type="transmembrane region" description="Helical" evidence="6">
    <location>
        <begin position="28"/>
        <end position="58"/>
    </location>
</feature>
<feature type="compositionally biased region" description="Basic and acidic residues" evidence="5">
    <location>
        <begin position="170"/>
        <end position="206"/>
    </location>
</feature>
<evidence type="ECO:0000256" key="3">
    <source>
        <dbReference type="ARBA" id="ARBA00022989"/>
    </source>
</evidence>
<organism evidence="8">
    <name type="scientific">Toxoplasma gondii (strain ATCC 50861 / VEG)</name>
    <dbReference type="NCBI Taxonomy" id="432359"/>
    <lineage>
        <taxon>Eukaryota</taxon>
        <taxon>Sar</taxon>
        <taxon>Alveolata</taxon>
        <taxon>Apicomplexa</taxon>
        <taxon>Conoidasida</taxon>
        <taxon>Coccidia</taxon>
        <taxon>Eucoccidiorida</taxon>
        <taxon>Eimeriorina</taxon>
        <taxon>Sarcocystidae</taxon>
        <taxon>Toxoplasma</taxon>
    </lineage>
</organism>
<keyword evidence="4 6" id="KW-0472">Membrane</keyword>
<protein>
    <submittedName>
        <fullName evidence="8">Probable polyprenol reductase</fullName>
    </submittedName>
</protein>
<reference evidence="8" key="1">
    <citation type="journal article" date="2015" name="PLoS ONE">
        <title>Comprehensive Evaluation of Toxoplasma gondii VEG and Neospora caninum LIV Genomes with Tachyzoite Stage Transcriptome and Proteome Defines Novel Transcript Features.</title>
        <authorList>
            <person name="Ramaprasad A."/>
            <person name="Mourier T."/>
            <person name="Naeem R."/>
            <person name="Malas T.B."/>
            <person name="Moussa E."/>
            <person name="Panigrahi A."/>
            <person name="Vermont S.J."/>
            <person name="Otto T.D."/>
            <person name="Wastling J."/>
            <person name="Pain A."/>
        </authorList>
    </citation>
    <scope>NUCLEOTIDE SEQUENCE</scope>
    <source>
        <strain evidence="8">VEG</strain>
    </source>
</reference>
<dbReference type="PANTHER" id="PTHR14624:SF0">
    <property type="entry name" value="POLYPRENOL REDUCTASE"/>
    <property type="match status" value="1"/>
</dbReference>
<feature type="domain" description="3-oxo-5-alpha-steroid 4-dehydrogenase C-terminal" evidence="7">
    <location>
        <begin position="497"/>
        <end position="579"/>
    </location>
</feature>
<evidence type="ECO:0000256" key="4">
    <source>
        <dbReference type="ARBA" id="ARBA00023136"/>
    </source>
</evidence>
<evidence type="ECO:0000256" key="5">
    <source>
        <dbReference type="SAM" id="MobiDB-lite"/>
    </source>
</evidence>
<keyword evidence="2 6" id="KW-0812">Transmembrane</keyword>
<feature type="region of interest" description="Disordered" evidence="5">
    <location>
        <begin position="167"/>
        <end position="251"/>
    </location>
</feature>
<evidence type="ECO:0000256" key="6">
    <source>
        <dbReference type="SAM" id="Phobius"/>
    </source>
</evidence>
<keyword evidence="3 6" id="KW-1133">Transmembrane helix</keyword>
<dbReference type="Pfam" id="PF02544">
    <property type="entry name" value="Steroid_dh"/>
    <property type="match status" value="1"/>
</dbReference>
<sequence length="579" mass="62770">MEVPSDALSQIRFSRFVSPSPSSFSLSFFLPFFLFVSIVVASPSRCLCLFAVSVLFYVASPFPSSRSLGCCASLAVYSSSTGSRSEAGRCRFRGADSKCVALVGDVPCLVSRALPRAARTDRLLHAEKSEEIYTRRKGESRACQWTSSIGTEARVTEKCSQSLAQLPLQRDARTRPENAKDEQRRWGLQRERNDACGDREEARREVGEEEEAEGQAACRDKAPQREPRSEAAGGEESEAEATGASQVAVEDQQEREIKASFVRNCADGMLKALAVPVQKSLFLHFYLLGAGLSLAMALLLSLALRRCRLSLPEKNDTPVSALLSNASPDNIPQGPSSNGQRGKSDLGRLVNEAAAGMATDADLLLPLLLFFLHCLRRLLEQLFYVGTPLSLLLGSLGSFLSSQPLPSCSANAFPLSLEASPALFAASIQHVGEALVARATSPPGSVGMTFAAFLLVNCMQLHSHMLLARLRPADSAEGRERCLDSSASKTIHPSLRDASGAYSIPRGGCFAFVSCPHYLAEILIYLCLCLLLPSPPTIACLSFVVATMTVNASKTHTWYRRTFGDAYPQNRRALLPLVY</sequence>